<dbReference type="GO" id="GO:0016757">
    <property type="term" value="F:glycosyltransferase activity"/>
    <property type="evidence" value="ECO:0007669"/>
    <property type="project" value="UniProtKB-KW"/>
</dbReference>
<sequence>MSSKIGVCILSYNRPEYLRKAIESVLNQSLRPSWVEIMDNGSDPSVREPVKGWIEDGSILWKGEPVNKGVHWNFQKALARGDSADYLYIMHDDDVLLPSFLKEGVGFMSNHPELVALACNGYEIDSDGNRIGNLHNPKRRKNVEFFPSVGDMVNLYMKTFMAFPSIIYRGEFLAGVEVPSRFGQLVDVVFLTELARKGGLAYLNKRLFEYRVHGGQDSTVFKEDDWRLLEKYYLSLSKEFPGLSWRIKAYLARRRLSRYWKKIKRKLLS</sequence>
<keyword evidence="3" id="KW-1185">Reference proteome</keyword>
<evidence type="ECO:0000259" key="1">
    <source>
        <dbReference type="Pfam" id="PF00535"/>
    </source>
</evidence>
<dbReference type="Gene3D" id="3.90.550.10">
    <property type="entry name" value="Spore Coat Polysaccharide Biosynthesis Protein SpsA, Chain A"/>
    <property type="match status" value="1"/>
</dbReference>
<keyword evidence="2" id="KW-0808">Transferase</keyword>
<dbReference type="SUPFAM" id="SSF53448">
    <property type="entry name" value="Nucleotide-diphospho-sugar transferases"/>
    <property type="match status" value="1"/>
</dbReference>
<dbReference type="PANTHER" id="PTHR43685">
    <property type="entry name" value="GLYCOSYLTRANSFERASE"/>
    <property type="match status" value="1"/>
</dbReference>
<dbReference type="RefSeq" id="WP_236098185.1">
    <property type="nucleotide sequence ID" value="NZ_JAKGUD010000002.1"/>
</dbReference>
<feature type="domain" description="Glycosyltransferase 2-like" evidence="1">
    <location>
        <begin position="7"/>
        <end position="140"/>
    </location>
</feature>
<comment type="caution">
    <text evidence="2">The sequence shown here is derived from an EMBL/GenBank/DDBJ whole genome shotgun (WGS) entry which is preliminary data.</text>
</comment>
<dbReference type="Proteomes" id="UP001200430">
    <property type="component" value="Unassembled WGS sequence"/>
</dbReference>
<reference evidence="2 3" key="1">
    <citation type="submission" date="2022-01" db="EMBL/GenBank/DDBJ databases">
        <title>Dethiosulfovibrio faecalis sp. nov., a novel proteolytic, non-sulfur-reducing bacterium isolated from a marine aquaculture solid waste bioreactor.</title>
        <authorList>
            <person name="Grabowski S."/>
            <person name="Apolinario E."/>
            <person name="Schneider N."/>
            <person name="Marshall C.W."/>
            <person name="Sowers K.R."/>
        </authorList>
    </citation>
    <scope>NUCLEOTIDE SEQUENCE [LARGE SCALE GENOMIC DNA]</scope>
    <source>
        <strain evidence="2 3">DSM 12537</strain>
    </source>
</reference>
<evidence type="ECO:0000313" key="3">
    <source>
        <dbReference type="Proteomes" id="UP001200430"/>
    </source>
</evidence>
<dbReference type="PANTHER" id="PTHR43685:SF11">
    <property type="entry name" value="GLYCOSYLTRANSFERASE TAGX-RELATED"/>
    <property type="match status" value="1"/>
</dbReference>
<dbReference type="EC" id="2.4.-.-" evidence="2"/>
<dbReference type="InterPro" id="IPR029044">
    <property type="entry name" value="Nucleotide-diphossugar_trans"/>
</dbReference>
<proteinExistence type="predicted"/>
<dbReference type="InterPro" id="IPR050834">
    <property type="entry name" value="Glycosyltransf_2"/>
</dbReference>
<dbReference type="Pfam" id="PF00535">
    <property type="entry name" value="Glycos_transf_2"/>
    <property type="match status" value="1"/>
</dbReference>
<keyword evidence="2" id="KW-0328">Glycosyltransferase</keyword>
<accession>A0ABS9EKD0</accession>
<gene>
    <name evidence="2" type="ORF">L2W38_02380</name>
</gene>
<organism evidence="2 3">
    <name type="scientific">Dethiosulfovibrio marinus</name>
    <dbReference type="NCBI Taxonomy" id="133532"/>
    <lineage>
        <taxon>Bacteria</taxon>
        <taxon>Thermotogati</taxon>
        <taxon>Synergistota</taxon>
        <taxon>Synergistia</taxon>
        <taxon>Synergistales</taxon>
        <taxon>Dethiosulfovibrionaceae</taxon>
        <taxon>Dethiosulfovibrio</taxon>
    </lineage>
</organism>
<dbReference type="EMBL" id="JAKGUD010000002">
    <property type="protein sequence ID" value="MCF4141664.1"/>
    <property type="molecule type" value="Genomic_DNA"/>
</dbReference>
<name>A0ABS9EKD0_9BACT</name>
<evidence type="ECO:0000313" key="2">
    <source>
        <dbReference type="EMBL" id="MCF4141664.1"/>
    </source>
</evidence>
<protein>
    <submittedName>
        <fullName evidence="2">Glycosyltransferase</fullName>
        <ecNumber evidence="2">2.4.-.-</ecNumber>
    </submittedName>
</protein>
<dbReference type="InterPro" id="IPR001173">
    <property type="entry name" value="Glyco_trans_2-like"/>
</dbReference>